<dbReference type="InterPro" id="IPR031475">
    <property type="entry name" value="NBD_C"/>
</dbReference>
<evidence type="ECO:0000259" key="8">
    <source>
        <dbReference type="Pfam" id="PF17042"/>
    </source>
</evidence>
<gene>
    <name evidence="9" type="ORF">EAH76_15535</name>
</gene>
<dbReference type="GO" id="GO:0005524">
    <property type="term" value="F:ATP binding"/>
    <property type="evidence" value="ECO:0007669"/>
    <property type="project" value="UniProtKB-KW"/>
</dbReference>
<feature type="domain" description="Four-carbon acid sugar kinase N-terminal" evidence="7">
    <location>
        <begin position="6"/>
        <end position="235"/>
    </location>
</feature>
<reference evidence="9 10" key="1">
    <citation type="journal article" date="2019" name="Environ. Microbiol.">
        <title>Species interactions and distinct microbial communities in high Arctic permafrost affected cryosols are associated with the CH4 and CO2 gas fluxes.</title>
        <authorList>
            <person name="Altshuler I."/>
            <person name="Hamel J."/>
            <person name="Turney S."/>
            <person name="Magnuson E."/>
            <person name="Levesque R."/>
            <person name="Greer C."/>
            <person name="Whyte L.G."/>
        </authorList>
    </citation>
    <scope>NUCLEOTIDE SEQUENCE [LARGE SCALE GENOMIC DNA]</scope>
    <source>
        <strain evidence="9 10">E6.1</strain>
    </source>
</reference>
<evidence type="ECO:0000256" key="2">
    <source>
        <dbReference type="ARBA" id="ARBA00022679"/>
    </source>
</evidence>
<accession>A0A502FSZ5</accession>
<evidence type="ECO:0000256" key="1">
    <source>
        <dbReference type="ARBA" id="ARBA00005715"/>
    </source>
</evidence>
<organism evidence="9 10">
    <name type="scientific">Sphingomonas glacialis</name>
    <dbReference type="NCBI Taxonomy" id="658225"/>
    <lineage>
        <taxon>Bacteria</taxon>
        <taxon>Pseudomonadati</taxon>
        <taxon>Pseudomonadota</taxon>
        <taxon>Alphaproteobacteria</taxon>
        <taxon>Sphingomonadales</taxon>
        <taxon>Sphingomonadaceae</taxon>
        <taxon>Sphingomonas</taxon>
    </lineage>
</organism>
<dbReference type="SUPFAM" id="SSF142764">
    <property type="entry name" value="YgbK-like"/>
    <property type="match status" value="1"/>
</dbReference>
<evidence type="ECO:0000256" key="3">
    <source>
        <dbReference type="ARBA" id="ARBA00022741"/>
    </source>
</evidence>
<dbReference type="AlphaFoldDB" id="A0A502FSZ5"/>
<evidence type="ECO:0000313" key="9">
    <source>
        <dbReference type="EMBL" id="TPG52123.1"/>
    </source>
</evidence>
<dbReference type="EMBL" id="RCZC01000004">
    <property type="protein sequence ID" value="TPG52123.1"/>
    <property type="molecule type" value="Genomic_DNA"/>
</dbReference>
<dbReference type="Gene3D" id="3.40.50.10840">
    <property type="entry name" value="Putative sugar-binding, N-terminal domain"/>
    <property type="match status" value="1"/>
</dbReference>
<feature type="domain" description="Four-carbon acid sugar kinase nucleotide binding" evidence="8">
    <location>
        <begin position="261"/>
        <end position="418"/>
    </location>
</feature>
<keyword evidence="6" id="KW-0119">Carbohydrate metabolism</keyword>
<keyword evidence="5" id="KW-0067">ATP-binding</keyword>
<evidence type="ECO:0000259" key="7">
    <source>
        <dbReference type="Pfam" id="PF07005"/>
    </source>
</evidence>
<dbReference type="OrthoDB" id="191465at2"/>
<keyword evidence="3" id="KW-0547">Nucleotide-binding</keyword>
<dbReference type="Pfam" id="PF07005">
    <property type="entry name" value="SBD_N"/>
    <property type="match status" value="1"/>
</dbReference>
<proteinExistence type="inferred from homology"/>
<evidence type="ECO:0000313" key="10">
    <source>
        <dbReference type="Proteomes" id="UP000319931"/>
    </source>
</evidence>
<evidence type="ECO:0000256" key="4">
    <source>
        <dbReference type="ARBA" id="ARBA00022777"/>
    </source>
</evidence>
<protein>
    <submittedName>
        <fullName evidence="9">Four-carbon acid sugar kinase family protein</fullName>
    </submittedName>
</protein>
<dbReference type="Gene3D" id="3.40.980.20">
    <property type="entry name" value="Four-carbon acid sugar kinase, nucleotide binding domain"/>
    <property type="match status" value="1"/>
</dbReference>
<dbReference type="InterPro" id="IPR037051">
    <property type="entry name" value="4-carb_acid_sugar_kinase_N_sf"/>
</dbReference>
<dbReference type="RefSeq" id="WP_140851192.1">
    <property type="nucleotide sequence ID" value="NZ_RCZC01000004.1"/>
</dbReference>
<dbReference type="InterPro" id="IPR010737">
    <property type="entry name" value="4-carb_acid_sugar_kinase_N"/>
</dbReference>
<keyword evidence="4 9" id="KW-0418">Kinase</keyword>
<dbReference type="Proteomes" id="UP000319931">
    <property type="component" value="Unassembled WGS sequence"/>
</dbReference>
<keyword evidence="10" id="KW-1185">Reference proteome</keyword>
<dbReference type="GO" id="GO:0016301">
    <property type="term" value="F:kinase activity"/>
    <property type="evidence" value="ECO:0007669"/>
    <property type="project" value="UniProtKB-KW"/>
</dbReference>
<name>A0A502FSZ5_9SPHN</name>
<keyword evidence="2" id="KW-0808">Transferase</keyword>
<evidence type="ECO:0000256" key="6">
    <source>
        <dbReference type="ARBA" id="ARBA00023277"/>
    </source>
</evidence>
<dbReference type="InterPro" id="IPR042213">
    <property type="entry name" value="NBD_C_sf"/>
</dbReference>
<comment type="caution">
    <text evidence="9">The sequence shown here is derived from an EMBL/GenBank/DDBJ whole genome shotgun (WGS) entry which is preliminary data.</text>
</comment>
<dbReference type="Pfam" id="PF17042">
    <property type="entry name" value="NBD_C"/>
    <property type="match status" value="1"/>
</dbReference>
<sequence length="427" mass="44028">MTPLYAFYGDDFTGSTDVLEQLAEGGVPAVLFLRTPDAALRARFADVRAIGLAGDSRSRSPDWMDANLPGAFAALSDGGLVHYKTCSTFDSSPHTGSIGRALDIGVRAFGGPAAIVVGAPHLRRYVAFGNLFAAAGAEVYRIDRHPTMARHPVTPMHEADLIRHLAAQSEARIALVSLEDLHAGRADAAFGTAESNCDAVLFDGVSYDDLAATGAVLLAHGVRFAVGSSGVTRALVLAWQAAGLIDGAPAHARAAAVDRLLVVSGSCSPVTGRQIARSIADGYAAVLADVPALLRGETAEEDRLVRDAIDAVTIDGRCTLYSAQGPLDASAPAAGEQLGAALGRVAHAVVRATGLRRLLFAGGDTSSHGVAQLGIDALTWAAPIEPGAPLVRAHATDAAIDGLELVLKGGQMGGEDFFETVRRGGSD</sequence>
<evidence type="ECO:0000256" key="5">
    <source>
        <dbReference type="ARBA" id="ARBA00022840"/>
    </source>
</evidence>
<comment type="similarity">
    <text evidence="1">Belongs to the four-carbon acid sugar kinase family.</text>
</comment>